<dbReference type="InterPro" id="IPR050378">
    <property type="entry name" value="Metallo-dep_Hydrolases_sf"/>
</dbReference>
<dbReference type="Pfam" id="PF01979">
    <property type="entry name" value="Amidohydro_1"/>
    <property type="match status" value="1"/>
</dbReference>
<dbReference type="EMBL" id="LKAQ01000004">
    <property type="protein sequence ID" value="OIQ50895.1"/>
    <property type="molecule type" value="Genomic_DNA"/>
</dbReference>
<comment type="cofactor">
    <cofactor evidence="1">
        <name>Zn(2+)</name>
        <dbReference type="ChEBI" id="CHEBI:29105"/>
    </cofactor>
</comment>
<dbReference type="GO" id="GO:0016812">
    <property type="term" value="F:hydrolase activity, acting on carbon-nitrogen (but not peptide) bonds, in cyclic amides"/>
    <property type="evidence" value="ECO:0007669"/>
    <property type="project" value="TreeGrafter"/>
</dbReference>
<reference evidence="3 4" key="1">
    <citation type="submission" date="2015-09" db="EMBL/GenBank/DDBJ databases">
        <title>Genome of Desulfovibrio dechloracetivorans BerOc1, a mercury methylating strain isolated from highly hydrocarbons and metals contaminated coastal sediments.</title>
        <authorList>
            <person name="Goni Urriza M."/>
            <person name="Gassie C."/>
            <person name="Bouchez O."/>
            <person name="Klopp C."/>
            <person name="Ranchou-Peyruse A."/>
            <person name="Remy G."/>
        </authorList>
    </citation>
    <scope>NUCLEOTIDE SEQUENCE [LARGE SCALE GENOMIC DNA]</scope>
    <source>
        <strain evidence="3 4">BerOc1</strain>
    </source>
</reference>
<dbReference type="Gene3D" id="3.20.20.140">
    <property type="entry name" value="Metal-dependent hydrolases"/>
    <property type="match status" value="1"/>
</dbReference>
<name>A0A1J5NCE6_9BACT</name>
<accession>A0A1J5NCE6</accession>
<comment type="caution">
    <text evidence="3">The sequence shown here is derived from an EMBL/GenBank/DDBJ whole genome shotgun (WGS) entry which is preliminary data.</text>
</comment>
<proteinExistence type="predicted"/>
<dbReference type="InterPro" id="IPR032466">
    <property type="entry name" value="Metal_Hydrolase"/>
</dbReference>
<dbReference type="SUPFAM" id="SSF51556">
    <property type="entry name" value="Metallo-dependent hydrolases"/>
    <property type="match status" value="1"/>
</dbReference>
<evidence type="ECO:0000313" key="3">
    <source>
        <dbReference type="EMBL" id="OIQ50895.1"/>
    </source>
</evidence>
<keyword evidence="3" id="KW-0378">Hydrolase</keyword>
<dbReference type="SUPFAM" id="SSF51338">
    <property type="entry name" value="Composite domain of metallo-dependent hydrolases"/>
    <property type="match status" value="1"/>
</dbReference>
<dbReference type="AlphaFoldDB" id="A0A1J5NCE6"/>
<protein>
    <submittedName>
        <fullName evidence="3">D-phenylhydantoinase</fullName>
        <ecNumber evidence="3">3.5.2.-</ecNumber>
    </submittedName>
</protein>
<keyword evidence="4" id="KW-1185">Reference proteome</keyword>
<dbReference type="PANTHER" id="PTHR11647:SF1">
    <property type="entry name" value="COLLAPSIN RESPONSE MEDIATOR PROTEIN"/>
    <property type="match status" value="1"/>
</dbReference>
<dbReference type="InterPro" id="IPR011059">
    <property type="entry name" value="Metal-dep_hydrolase_composite"/>
</dbReference>
<dbReference type="PANTHER" id="PTHR11647">
    <property type="entry name" value="HYDRANTOINASE/DIHYDROPYRIMIDINASE FAMILY MEMBER"/>
    <property type="match status" value="1"/>
</dbReference>
<evidence type="ECO:0000256" key="1">
    <source>
        <dbReference type="ARBA" id="ARBA00001947"/>
    </source>
</evidence>
<evidence type="ECO:0000259" key="2">
    <source>
        <dbReference type="Pfam" id="PF01979"/>
    </source>
</evidence>
<sequence length="445" mass="49168">MSAMDLSIVNGSVYREGRFERTNVHIKDGVIAAIAGDLPEVESTFDAAGKWVLPGLIDPHVHFNLRVGGTVSRDDFRTGSMLAALGGVTTIIDFLDPADTLAGMRNAFEERKRDAAGCLVDYGFHPTIMGYRDNLRELADFVVSQGMPSIKLFTTYASTNRRTGDRLIAALCKESERAGFTVLVHAENDGLVDESTGAPFSQHGRRRPPLSEISEVVKLAQICEYSGGYCYIVHTNCGTTVAKLKQGFAELLREGRFAIESCPHYFLFDDSRYADRLGYRYVMTPPLRPAGERERLASLFDDVDVIATDHCPYPEEAKDHACLDDIPNGIEGIPYTLPALFPLFGERVIAKMTHESARLHGLYPRKGVLREGSDGDVVIFDPARSYVFDGNMPWHRALGRDGSVSPYDGVRAQGEVVATFVRGRAVMRDGEVLDHQGTFIPRGRR</sequence>
<dbReference type="GO" id="GO:0005829">
    <property type="term" value="C:cytosol"/>
    <property type="evidence" value="ECO:0007669"/>
    <property type="project" value="TreeGrafter"/>
</dbReference>
<dbReference type="Gene3D" id="2.30.40.10">
    <property type="entry name" value="Urease, subunit C, domain 1"/>
    <property type="match status" value="1"/>
</dbReference>
<dbReference type="InterPro" id="IPR006680">
    <property type="entry name" value="Amidohydro-rel"/>
</dbReference>
<dbReference type="OrthoDB" id="9803027at2"/>
<feature type="domain" description="Amidohydrolase-related" evidence="2">
    <location>
        <begin position="51"/>
        <end position="426"/>
    </location>
</feature>
<organism evidence="3 4">
    <name type="scientific">Pseudodesulfovibrio hydrargyri</name>
    <dbReference type="NCBI Taxonomy" id="2125990"/>
    <lineage>
        <taxon>Bacteria</taxon>
        <taxon>Pseudomonadati</taxon>
        <taxon>Thermodesulfobacteriota</taxon>
        <taxon>Desulfovibrionia</taxon>
        <taxon>Desulfovibrionales</taxon>
        <taxon>Desulfovibrionaceae</taxon>
    </lineage>
</organism>
<dbReference type="EC" id="3.5.2.-" evidence="3"/>
<dbReference type="Proteomes" id="UP000181901">
    <property type="component" value="Unassembled WGS sequence"/>
</dbReference>
<gene>
    <name evidence="3" type="primary">hyuA</name>
    <name evidence="3" type="ORF">BerOc1_02837</name>
</gene>
<evidence type="ECO:0000313" key="4">
    <source>
        <dbReference type="Proteomes" id="UP000181901"/>
    </source>
</evidence>